<feature type="transmembrane region" description="Helical" evidence="1">
    <location>
        <begin position="27"/>
        <end position="45"/>
    </location>
</feature>
<proteinExistence type="predicted"/>
<accession>A0A1F5N7U2</accession>
<dbReference type="EMBL" id="MFEH01000005">
    <property type="protein sequence ID" value="OGE73726.1"/>
    <property type="molecule type" value="Genomic_DNA"/>
</dbReference>
<protein>
    <submittedName>
        <fullName evidence="2">Uncharacterized protein</fullName>
    </submittedName>
</protein>
<gene>
    <name evidence="2" type="ORF">A2717_03810</name>
</gene>
<reference evidence="2 3" key="1">
    <citation type="journal article" date="2016" name="Nat. Commun.">
        <title>Thousands of microbial genomes shed light on interconnected biogeochemical processes in an aquifer system.</title>
        <authorList>
            <person name="Anantharaman K."/>
            <person name="Brown C.T."/>
            <person name="Hug L.A."/>
            <person name="Sharon I."/>
            <person name="Castelle C.J."/>
            <person name="Probst A.J."/>
            <person name="Thomas B.C."/>
            <person name="Singh A."/>
            <person name="Wilkins M.J."/>
            <person name="Karaoz U."/>
            <person name="Brodie E.L."/>
            <person name="Williams K.H."/>
            <person name="Hubbard S.S."/>
            <person name="Banfield J.F."/>
        </authorList>
    </citation>
    <scope>NUCLEOTIDE SEQUENCE [LARGE SCALE GENOMIC DNA]</scope>
</reference>
<dbReference type="STRING" id="1817821.A2717_03810"/>
<dbReference type="AlphaFoldDB" id="A0A1F5N7U2"/>
<evidence type="ECO:0000313" key="2">
    <source>
        <dbReference type="EMBL" id="OGE73726.1"/>
    </source>
</evidence>
<organism evidence="2 3">
    <name type="scientific">Candidatus Doudnabacteria bacterium RIFCSPHIGHO2_01_FULL_41_86</name>
    <dbReference type="NCBI Taxonomy" id="1817821"/>
    <lineage>
        <taxon>Bacteria</taxon>
        <taxon>Candidatus Doudnaibacteriota</taxon>
    </lineage>
</organism>
<evidence type="ECO:0000256" key="1">
    <source>
        <dbReference type="SAM" id="Phobius"/>
    </source>
</evidence>
<keyword evidence="1" id="KW-0472">Membrane</keyword>
<comment type="caution">
    <text evidence="2">The sequence shown here is derived from an EMBL/GenBank/DDBJ whole genome shotgun (WGS) entry which is preliminary data.</text>
</comment>
<dbReference type="Proteomes" id="UP000177610">
    <property type="component" value="Unassembled WGS sequence"/>
</dbReference>
<keyword evidence="1" id="KW-1133">Transmembrane helix</keyword>
<keyword evidence="1" id="KW-0812">Transmembrane</keyword>
<sequence>MALNDNERIQEVVLMAQEKTQAVGTKVWYALGITIVAMVPAYYLLKFGFISIMMQTHREPQVIYSDEDKQPLEVLESKIFTLAPNTYAGYVKIRNIEYEWGVRRQEYTAEFKTVGGTVLTRVDGSTFILPSSDKIIVFSRFTHEQTPQEIVFRLGETKFSHAPEINVDLDIQRTEITHPASGTIVYAGVKNNSPYTLKRVDLPVILYGNNNQVLGVGSTIINDLVSNETRTFQYSWPSRLQGVVRAEISYEVNVFDREIFGLPPESSPIDGRDE</sequence>
<name>A0A1F5N7U2_9BACT</name>
<evidence type="ECO:0000313" key="3">
    <source>
        <dbReference type="Proteomes" id="UP000177610"/>
    </source>
</evidence>